<protein>
    <submittedName>
        <fullName evidence="2">Uncharacterized protein</fullName>
    </submittedName>
</protein>
<dbReference type="EMBL" id="JBHSWI010000001">
    <property type="protein sequence ID" value="MFC6644408.1"/>
    <property type="molecule type" value="Genomic_DNA"/>
</dbReference>
<reference evidence="3" key="1">
    <citation type="journal article" date="2019" name="Int. J. Syst. Evol. Microbiol.">
        <title>The Global Catalogue of Microorganisms (GCM) 10K type strain sequencing project: providing services to taxonomists for standard genome sequencing and annotation.</title>
        <authorList>
            <consortium name="The Broad Institute Genomics Platform"/>
            <consortium name="The Broad Institute Genome Sequencing Center for Infectious Disease"/>
            <person name="Wu L."/>
            <person name="Ma J."/>
        </authorList>
    </citation>
    <scope>NUCLEOTIDE SEQUENCE [LARGE SCALE GENOMIC DNA]</scope>
    <source>
        <strain evidence="3">CGMCC 1.16026</strain>
    </source>
</reference>
<sequence>MITFLLLGFFIVLGLGFGLVAYTSNNRKRAGMKGTPSTPPTGHSGEPAGHTR</sequence>
<evidence type="ECO:0000313" key="2">
    <source>
        <dbReference type="EMBL" id="MFC6644408.1"/>
    </source>
</evidence>
<proteinExistence type="predicted"/>
<evidence type="ECO:0000256" key="1">
    <source>
        <dbReference type="SAM" id="MobiDB-lite"/>
    </source>
</evidence>
<name>A0ABW1Z8B9_9BACT</name>
<accession>A0ABW1Z8B9</accession>
<keyword evidence="3" id="KW-1185">Reference proteome</keyword>
<comment type="caution">
    <text evidence="2">The sequence shown here is derived from an EMBL/GenBank/DDBJ whole genome shotgun (WGS) entry which is preliminary data.</text>
</comment>
<evidence type="ECO:0000313" key="3">
    <source>
        <dbReference type="Proteomes" id="UP001596391"/>
    </source>
</evidence>
<organism evidence="2 3">
    <name type="scientific">Granulicella cerasi</name>
    <dbReference type="NCBI Taxonomy" id="741063"/>
    <lineage>
        <taxon>Bacteria</taxon>
        <taxon>Pseudomonadati</taxon>
        <taxon>Acidobacteriota</taxon>
        <taxon>Terriglobia</taxon>
        <taxon>Terriglobales</taxon>
        <taxon>Acidobacteriaceae</taxon>
        <taxon>Granulicella</taxon>
    </lineage>
</organism>
<gene>
    <name evidence="2" type="ORF">ACFQBQ_02130</name>
</gene>
<dbReference type="RefSeq" id="WP_263372341.1">
    <property type="nucleotide sequence ID" value="NZ_JAGSYD010000004.1"/>
</dbReference>
<dbReference type="Proteomes" id="UP001596391">
    <property type="component" value="Unassembled WGS sequence"/>
</dbReference>
<feature type="region of interest" description="Disordered" evidence="1">
    <location>
        <begin position="28"/>
        <end position="52"/>
    </location>
</feature>